<feature type="region of interest" description="Disordered" evidence="1">
    <location>
        <begin position="93"/>
        <end position="137"/>
    </location>
</feature>
<dbReference type="AlphaFoldDB" id="A0A839N322"/>
<feature type="compositionally biased region" description="Low complexity" evidence="1">
    <location>
        <begin position="128"/>
        <end position="137"/>
    </location>
</feature>
<name>A0A839N322_9MICO</name>
<sequence>MGKQTIRQEARRAALDAQSRRREERAERERRVEALAIKVLVAIREREAADRRAGEALTEMIETERLSAREAVQWCGDEVSTREVARLRRVAADAADPAAQEEGDGTDADTTASPVATSMDADTDADTDAGAPTSAAS</sequence>
<feature type="region of interest" description="Disordered" evidence="1">
    <location>
        <begin position="1"/>
        <end position="29"/>
    </location>
</feature>
<evidence type="ECO:0000256" key="1">
    <source>
        <dbReference type="SAM" id="MobiDB-lite"/>
    </source>
</evidence>
<keyword evidence="3" id="KW-1185">Reference proteome</keyword>
<dbReference type="Proteomes" id="UP000559182">
    <property type="component" value="Unassembled WGS sequence"/>
</dbReference>
<dbReference type="RefSeq" id="WP_183320286.1">
    <property type="nucleotide sequence ID" value="NZ_JACHVQ010000001.1"/>
</dbReference>
<protein>
    <submittedName>
        <fullName evidence="2">Uncharacterized protein</fullName>
    </submittedName>
</protein>
<gene>
    <name evidence="2" type="ORF">FHU39_002114</name>
</gene>
<reference evidence="2 3" key="1">
    <citation type="submission" date="2020-08" db="EMBL/GenBank/DDBJ databases">
        <title>Sequencing the genomes of 1000 actinobacteria strains.</title>
        <authorList>
            <person name="Klenk H.-P."/>
        </authorList>
    </citation>
    <scope>NUCLEOTIDE SEQUENCE [LARGE SCALE GENOMIC DNA]</scope>
    <source>
        <strain evidence="2 3">DSM 105369</strain>
    </source>
</reference>
<organism evidence="2 3">
    <name type="scientific">Flexivirga oryzae</name>
    <dbReference type="NCBI Taxonomy" id="1794944"/>
    <lineage>
        <taxon>Bacteria</taxon>
        <taxon>Bacillati</taxon>
        <taxon>Actinomycetota</taxon>
        <taxon>Actinomycetes</taxon>
        <taxon>Micrococcales</taxon>
        <taxon>Dermacoccaceae</taxon>
        <taxon>Flexivirga</taxon>
    </lineage>
</organism>
<dbReference type="EMBL" id="JACHVQ010000001">
    <property type="protein sequence ID" value="MBB2892130.1"/>
    <property type="molecule type" value="Genomic_DNA"/>
</dbReference>
<accession>A0A839N322</accession>
<evidence type="ECO:0000313" key="2">
    <source>
        <dbReference type="EMBL" id="MBB2892130.1"/>
    </source>
</evidence>
<evidence type="ECO:0000313" key="3">
    <source>
        <dbReference type="Proteomes" id="UP000559182"/>
    </source>
</evidence>
<comment type="caution">
    <text evidence="2">The sequence shown here is derived from an EMBL/GenBank/DDBJ whole genome shotgun (WGS) entry which is preliminary data.</text>
</comment>
<proteinExistence type="predicted"/>